<dbReference type="Pfam" id="PF21031">
    <property type="entry name" value="WDR54"/>
    <property type="match status" value="1"/>
</dbReference>
<dbReference type="EMBL" id="LSYV01000115">
    <property type="protein sequence ID" value="KXZ42848.1"/>
    <property type="molecule type" value="Genomic_DNA"/>
</dbReference>
<organism evidence="2 3">
    <name type="scientific">Gonium pectorale</name>
    <name type="common">Green alga</name>
    <dbReference type="NCBI Taxonomy" id="33097"/>
    <lineage>
        <taxon>Eukaryota</taxon>
        <taxon>Viridiplantae</taxon>
        <taxon>Chlorophyta</taxon>
        <taxon>core chlorophytes</taxon>
        <taxon>Chlorophyceae</taxon>
        <taxon>CS clade</taxon>
        <taxon>Chlamydomonadales</taxon>
        <taxon>Volvocaceae</taxon>
        <taxon>Gonium</taxon>
    </lineage>
</organism>
<dbReference type="InterPro" id="IPR049546">
    <property type="entry name" value="WDR54_beta_prop"/>
</dbReference>
<dbReference type="OrthoDB" id="756370at2759"/>
<evidence type="ECO:0000259" key="1">
    <source>
        <dbReference type="Pfam" id="PF21031"/>
    </source>
</evidence>
<sequence>MPYTEKAMVKAPMKPSPSLIYNNLTACGGSLLYAHIRQACTFALSSLGDSGVPVAVRKVDSQHSDVIHSITAIHHNAAAFLVIATDAGVQIWDKTVTHLLHVLPLPPAAASGTAPRNAPFARGAAINVAADGTPTLVFGTSSGGLFNLAFSEADGKFVGTPAPLPAHHTTPITAVSSAYQSRQGKWTEDLGCQLVTADEAGGIAVWEGSSAGPTGYKLLTSIAATGDPVVSLGVRRDLIVAARLGGAVQLYGLVGVAGGGVRRAG</sequence>
<feature type="domain" description="WD repeat-containing protein 54 beta-propeller" evidence="1">
    <location>
        <begin position="28"/>
        <end position="252"/>
    </location>
</feature>
<dbReference type="Proteomes" id="UP000075714">
    <property type="component" value="Unassembled WGS sequence"/>
</dbReference>
<accession>A0A150FZ36</accession>
<dbReference type="InterPro" id="IPR015943">
    <property type="entry name" value="WD40/YVTN_repeat-like_dom_sf"/>
</dbReference>
<dbReference type="Gene3D" id="2.130.10.10">
    <property type="entry name" value="YVTN repeat-like/Quinoprotein amine dehydrogenase"/>
    <property type="match status" value="1"/>
</dbReference>
<dbReference type="AlphaFoldDB" id="A0A150FZ36"/>
<dbReference type="STRING" id="33097.A0A150FZ36"/>
<comment type="caution">
    <text evidence="2">The sequence shown here is derived from an EMBL/GenBank/DDBJ whole genome shotgun (WGS) entry which is preliminary data.</text>
</comment>
<keyword evidence="3" id="KW-1185">Reference proteome</keyword>
<reference evidence="3" key="1">
    <citation type="journal article" date="2016" name="Nat. Commun.">
        <title>The Gonium pectorale genome demonstrates co-option of cell cycle regulation during the evolution of multicellularity.</title>
        <authorList>
            <person name="Hanschen E.R."/>
            <person name="Marriage T.N."/>
            <person name="Ferris P.J."/>
            <person name="Hamaji T."/>
            <person name="Toyoda A."/>
            <person name="Fujiyama A."/>
            <person name="Neme R."/>
            <person name="Noguchi H."/>
            <person name="Minakuchi Y."/>
            <person name="Suzuki M."/>
            <person name="Kawai-Toyooka H."/>
            <person name="Smith D.R."/>
            <person name="Sparks H."/>
            <person name="Anderson J."/>
            <person name="Bakaric R."/>
            <person name="Luria V."/>
            <person name="Karger A."/>
            <person name="Kirschner M.W."/>
            <person name="Durand P.M."/>
            <person name="Michod R.E."/>
            <person name="Nozaki H."/>
            <person name="Olson B.J."/>
        </authorList>
    </citation>
    <scope>NUCLEOTIDE SEQUENCE [LARGE SCALE GENOMIC DNA]</scope>
    <source>
        <strain evidence="3">NIES-2863</strain>
    </source>
</reference>
<gene>
    <name evidence="2" type="ORF">GPECTOR_115g342</name>
</gene>
<evidence type="ECO:0000313" key="2">
    <source>
        <dbReference type="EMBL" id="KXZ42848.1"/>
    </source>
</evidence>
<proteinExistence type="predicted"/>
<protein>
    <recommendedName>
        <fullName evidence="1">WD repeat-containing protein 54 beta-propeller domain-containing protein</fullName>
    </recommendedName>
</protein>
<dbReference type="SUPFAM" id="SSF50978">
    <property type="entry name" value="WD40 repeat-like"/>
    <property type="match status" value="1"/>
</dbReference>
<evidence type="ECO:0000313" key="3">
    <source>
        <dbReference type="Proteomes" id="UP000075714"/>
    </source>
</evidence>
<dbReference type="InterPro" id="IPR036322">
    <property type="entry name" value="WD40_repeat_dom_sf"/>
</dbReference>
<name>A0A150FZ36_GONPE</name>